<dbReference type="NCBIfam" id="TIGR01063">
    <property type="entry name" value="gyrA"/>
    <property type="match status" value="1"/>
</dbReference>
<comment type="function">
    <text evidence="9">A type II topoisomerase that negatively supercoils closed circular double-stranded (ds) DNA in an ATP-dependent manner to modulate DNA topology and maintain chromosomes in an underwound state. Negative supercoiling favors strand separation, and DNA replication, transcription, recombination and repair, all of which involve strand separation. Also able to catalyze the interconversion of other topological isomers of dsDNA rings, including catenanes and knotted rings. Type II topoisomerases break and join 2 DNA strands simultaneously in an ATP-dependent manner.</text>
</comment>
<dbReference type="InterPro" id="IPR035516">
    <property type="entry name" value="Gyrase/topoIV_suA_C"/>
</dbReference>
<dbReference type="NCBIfam" id="NF004044">
    <property type="entry name" value="PRK05561.1"/>
    <property type="match status" value="1"/>
</dbReference>
<evidence type="ECO:0000256" key="4">
    <source>
        <dbReference type="ARBA" id="ARBA00022840"/>
    </source>
</evidence>
<dbReference type="Pfam" id="PF03989">
    <property type="entry name" value="DNA_gyraseA_C"/>
    <property type="match status" value="6"/>
</dbReference>
<keyword evidence="11" id="KW-0175">Coiled coil</keyword>
<dbReference type="InterPro" id="IPR005743">
    <property type="entry name" value="GyrA"/>
</dbReference>
<dbReference type="InterPro" id="IPR013758">
    <property type="entry name" value="Topo_IIA_A/C_ab"/>
</dbReference>
<keyword evidence="3 9" id="KW-0547">Nucleotide-binding</keyword>
<keyword evidence="9" id="KW-0963">Cytoplasm</keyword>
<evidence type="ECO:0000256" key="7">
    <source>
        <dbReference type="ARBA" id="ARBA00023235"/>
    </source>
</evidence>
<dbReference type="CDD" id="cd00187">
    <property type="entry name" value="TOP4c"/>
    <property type="match status" value="1"/>
</dbReference>
<evidence type="ECO:0000259" key="12">
    <source>
        <dbReference type="PROSITE" id="PS52040"/>
    </source>
</evidence>
<dbReference type="InterPro" id="IPR013760">
    <property type="entry name" value="Topo_IIA-like_dom_sf"/>
</dbReference>
<feature type="active site" description="O-(5'-phospho-DNA)-tyrosine intermediate" evidence="9 10">
    <location>
        <position position="120"/>
    </location>
</feature>
<comment type="subcellular location">
    <subcellularLocation>
        <location evidence="9">Cytoplasm</location>
    </subcellularLocation>
</comment>
<dbReference type="GO" id="GO:0009330">
    <property type="term" value="C:DNA topoisomerase type II (double strand cut, ATP-hydrolyzing) complex"/>
    <property type="evidence" value="ECO:0007669"/>
    <property type="project" value="TreeGrafter"/>
</dbReference>
<comment type="similarity">
    <text evidence="2 9">Belongs to the type II topoisomerase GyrA/ParC subunit family.</text>
</comment>
<dbReference type="NCBIfam" id="NF004043">
    <property type="entry name" value="PRK05560.1"/>
    <property type="match status" value="1"/>
</dbReference>
<evidence type="ECO:0000256" key="3">
    <source>
        <dbReference type="ARBA" id="ARBA00022741"/>
    </source>
</evidence>
<evidence type="ECO:0000256" key="8">
    <source>
        <dbReference type="ARBA" id="ARBA00063644"/>
    </source>
</evidence>
<dbReference type="GO" id="GO:0005737">
    <property type="term" value="C:cytoplasm"/>
    <property type="evidence" value="ECO:0007669"/>
    <property type="project" value="UniProtKB-SubCell"/>
</dbReference>
<reference evidence="13" key="1">
    <citation type="journal article" date="2020" name="mSystems">
        <title>Genome- and Community-Level Interaction Insights into Carbon Utilization and Element Cycling Functions of Hydrothermarchaeota in Hydrothermal Sediment.</title>
        <authorList>
            <person name="Zhou Z."/>
            <person name="Liu Y."/>
            <person name="Xu W."/>
            <person name="Pan J."/>
            <person name="Luo Z.H."/>
            <person name="Li M."/>
        </authorList>
    </citation>
    <scope>NUCLEOTIDE SEQUENCE [LARGE SCALE GENOMIC DNA]</scope>
    <source>
        <strain evidence="13">SpSt-780</strain>
    </source>
</reference>
<dbReference type="PANTHER" id="PTHR43493">
    <property type="entry name" value="DNA GYRASE/TOPOISOMERASE SUBUNIT A"/>
    <property type="match status" value="1"/>
</dbReference>
<evidence type="ECO:0000313" key="13">
    <source>
        <dbReference type="EMBL" id="HGW91287.1"/>
    </source>
</evidence>
<sequence>MKDPKITSIPIEEEMKSSYLDYAMSVIVGRALPDVRDGLKPVHRRILYAMYEMGLLHDKAYKKSASVVGEVLGKYHPHGDMAVYDALVRMAQDFSMRYPLIDGQGNFGSIDGDAAAAYRYTEARLSKIAEELLKDIDKDTVDFGPNFDGKLKEPLVLPSGFPNLLVNGSSGIAVGMATNIPPHNLNEVIDAIVYIVDHPDATLDDIMNFIKGPDFPTGGIILGIDSIKNAYETGSGNIVVEAKYVIEEGKRGKDNIIIQEIPYQVNKSALISEIAELVRDGKIEGISDIRDESNRDGIRIVLELKQGAQEKVIINKLLKHTKLRTGFGIILLALVDGVPMKLSLIEILKHYIQHRRTIIERRSRFLLKKAQDRAHIIEGLKIAIDNIDEIVKIIKNSKDTNTAKKALMERFKLTEIQSQAILDMKLSKLTGLERKELEEEYKELIKKIEKLKSILSSSKLLDALLKEELLKIKEEFGDERKTKIMKKGPEEFDEIDLIVEEDVVVLTTHKGWIKRMPVSVYRAQKKGGRGILGIEQGEDDFVKKIFVASTHDRMLIFTNRGNCYGLNVYDIPEGSRVSRGRAIVNLVKIKEDEKINAIVFEKDITTANIVLVTKSGVIKKVKGENFKNAGRNGIIAINLKENDELIDAEIIREKEDILLSTRNGMVIRFCEDELREMGRQATGVIGARLKKDDHIVSVMIKRDEPNVLFVTENGIGKKTPIDEIRKISRGGKGVIGIKLNEKTGKLAGAITIGDKDEIIIITKSGIVLRLKGEEIKLLHRSSSGVKIIRLQEGDSVADITKITPDE</sequence>
<keyword evidence="7 9" id="KW-0413">Isomerase</keyword>
<dbReference type="AlphaFoldDB" id="A0A7C4YGJ4"/>
<name>A0A7C4YGJ4_UNCW3</name>
<feature type="coiled-coil region" evidence="11">
    <location>
        <begin position="427"/>
        <end position="454"/>
    </location>
</feature>
<evidence type="ECO:0000256" key="1">
    <source>
        <dbReference type="ARBA" id="ARBA00000185"/>
    </source>
</evidence>
<dbReference type="EC" id="5.6.2.2" evidence="9"/>
<organism evidence="13">
    <name type="scientific">candidate division WOR-3 bacterium</name>
    <dbReference type="NCBI Taxonomy" id="2052148"/>
    <lineage>
        <taxon>Bacteria</taxon>
        <taxon>Bacteria division WOR-3</taxon>
    </lineage>
</organism>
<comment type="caution">
    <text evidence="9">Lacks conserved residue(s) required for the propagation of feature annotation.</text>
</comment>
<feature type="domain" description="Topo IIA-type catalytic" evidence="12">
    <location>
        <begin position="32"/>
        <end position="497"/>
    </location>
</feature>
<comment type="catalytic activity">
    <reaction evidence="1 9 10">
        <text>ATP-dependent breakage, passage and rejoining of double-stranded DNA.</text>
        <dbReference type="EC" id="5.6.2.2"/>
    </reaction>
</comment>
<dbReference type="GO" id="GO:0005694">
    <property type="term" value="C:chromosome"/>
    <property type="evidence" value="ECO:0007669"/>
    <property type="project" value="InterPro"/>
</dbReference>
<evidence type="ECO:0000256" key="6">
    <source>
        <dbReference type="ARBA" id="ARBA00023125"/>
    </source>
</evidence>
<dbReference type="GO" id="GO:0005524">
    <property type="term" value="F:ATP binding"/>
    <property type="evidence" value="ECO:0007669"/>
    <property type="project" value="UniProtKB-UniRule"/>
</dbReference>
<dbReference type="SUPFAM" id="SSF101904">
    <property type="entry name" value="GyrA/ParC C-terminal domain-like"/>
    <property type="match status" value="1"/>
</dbReference>
<comment type="subunit">
    <text evidence="8">Heterotetramer composed of ParC and ParE.</text>
</comment>
<gene>
    <name evidence="9 13" type="primary">gyrA</name>
    <name evidence="13" type="ORF">ENV67_01945</name>
</gene>
<dbReference type="FunFam" id="3.90.199.10:FF:000001">
    <property type="entry name" value="DNA gyrase subunit A"/>
    <property type="match status" value="1"/>
</dbReference>
<dbReference type="Gene3D" id="2.120.10.90">
    <property type="entry name" value="DNA gyrase/topoisomerase IV, subunit A, C-terminal"/>
    <property type="match status" value="1"/>
</dbReference>
<dbReference type="EMBL" id="DTHG01000024">
    <property type="protein sequence ID" value="HGW91287.1"/>
    <property type="molecule type" value="Genomic_DNA"/>
</dbReference>
<protein>
    <recommendedName>
        <fullName evidence="9">DNA gyrase subunit A</fullName>
        <ecNumber evidence="9">5.6.2.2</ecNumber>
    </recommendedName>
</protein>
<dbReference type="InterPro" id="IPR013757">
    <property type="entry name" value="Topo_IIA_A_a_sf"/>
</dbReference>
<comment type="miscellaneous">
    <text evidence="9">Few gyrases are as efficient as E.coli at forming negative supercoils. Not all organisms have 2 type II topoisomerases; in organisms with a single type II topoisomerase this enzyme also has to decatenate newly replicated chromosomes.</text>
</comment>
<dbReference type="Pfam" id="PF00521">
    <property type="entry name" value="DNA_topoisoIV"/>
    <property type="match status" value="1"/>
</dbReference>
<dbReference type="GO" id="GO:0003677">
    <property type="term" value="F:DNA binding"/>
    <property type="evidence" value="ECO:0007669"/>
    <property type="project" value="UniProtKB-UniRule"/>
</dbReference>
<dbReference type="FunFam" id="1.10.268.10:FF:000001">
    <property type="entry name" value="DNA gyrase subunit A"/>
    <property type="match status" value="1"/>
</dbReference>
<accession>A0A7C4YGJ4</accession>
<proteinExistence type="inferred from homology"/>
<dbReference type="HAMAP" id="MF_01897">
    <property type="entry name" value="GyrA"/>
    <property type="match status" value="1"/>
</dbReference>
<dbReference type="FunFam" id="3.30.1360.40:FF:000002">
    <property type="entry name" value="DNA gyrase subunit A"/>
    <property type="match status" value="1"/>
</dbReference>
<evidence type="ECO:0000256" key="11">
    <source>
        <dbReference type="SAM" id="Coils"/>
    </source>
</evidence>
<evidence type="ECO:0000256" key="2">
    <source>
        <dbReference type="ARBA" id="ARBA00008263"/>
    </source>
</evidence>
<evidence type="ECO:0000256" key="9">
    <source>
        <dbReference type="HAMAP-Rule" id="MF_01897"/>
    </source>
</evidence>
<dbReference type="SUPFAM" id="SSF56719">
    <property type="entry name" value="Type II DNA topoisomerase"/>
    <property type="match status" value="1"/>
</dbReference>
<keyword evidence="6 9" id="KW-0238">DNA-binding</keyword>
<dbReference type="GO" id="GO:0006261">
    <property type="term" value="P:DNA-templated DNA replication"/>
    <property type="evidence" value="ECO:0007669"/>
    <property type="project" value="UniProtKB-UniRule"/>
</dbReference>
<comment type="subunit">
    <text evidence="9">Heterotetramer, composed of two GyrA and two GyrB chains. In the heterotetramer, GyrA contains the active site tyrosine that forms a transient covalent intermediate with DNA, while GyrB binds cofactors and catalyzes ATP hydrolysis.</text>
</comment>
<dbReference type="GO" id="GO:0006265">
    <property type="term" value="P:DNA topological change"/>
    <property type="evidence" value="ECO:0007669"/>
    <property type="project" value="UniProtKB-UniRule"/>
</dbReference>
<dbReference type="InterPro" id="IPR002205">
    <property type="entry name" value="Topo_IIA_dom_A"/>
</dbReference>
<keyword evidence="5 9" id="KW-0799">Topoisomerase</keyword>
<dbReference type="SMART" id="SM00434">
    <property type="entry name" value="TOP4c"/>
    <property type="match status" value="1"/>
</dbReference>
<dbReference type="Gene3D" id="3.90.199.10">
    <property type="entry name" value="Topoisomerase II, domain 5"/>
    <property type="match status" value="1"/>
</dbReference>
<evidence type="ECO:0000256" key="10">
    <source>
        <dbReference type="PROSITE-ProRule" id="PRU01384"/>
    </source>
</evidence>
<dbReference type="InterPro" id="IPR006691">
    <property type="entry name" value="GyrA/parC_rep"/>
</dbReference>
<dbReference type="Gene3D" id="3.30.1360.40">
    <property type="match status" value="1"/>
</dbReference>
<dbReference type="FunFam" id="2.120.10.90:FF:000005">
    <property type="entry name" value="DNA topoisomerase 4 subunit A"/>
    <property type="match status" value="1"/>
</dbReference>
<dbReference type="PROSITE" id="PS52040">
    <property type="entry name" value="TOPO_IIA"/>
    <property type="match status" value="1"/>
</dbReference>
<comment type="caution">
    <text evidence="13">The sequence shown here is derived from an EMBL/GenBank/DDBJ whole genome shotgun (WGS) entry which is preliminary data.</text>
</comment>
<dbReference type="PANTHER" id="PTHR43493:SF5">
    <property type="entry name" value="DNA GYRASE SUBUNIT A, CHLOROPLASTIC_MITOCHONDRIAL"/>
    <property type="match status" value="1"/>
</dbReference>
<dbReference type="InterPro" id="IPR050220">
    <property type="entry name" value="Type_II_DNA_Topoisomerases"/>
</dbReference>
<keyword evidence="4 9" id="KW-0067">ATP-binding</keyword>
<evidence type="ECO:0000256" key="5">
    <source>
        <dbReference type="ARBA" id="ARBA00023029"/>
    </source>
</evidence>
<dbReference type="Gene3D" id="1.10.268.10">
    <property type="entry name" value="Topoisomerase, domain 3"/>
    <property type="match status" value="1"/>
</dbReference>
<dbReference type="GO" id="GO:0034335">
    <property type="term" value="F:DNA negative supercoiling activity"/>
    <property type="evidence" value="ECO:0007669"/>
    <property type="project" value="UniProtKB-ARBA"/>
</dbReference>